<feature type="domain" description="Tc1-like transposase DDE" evidence="1">
    <location>
        <begin position="32"/>
        <end position="113"/>
    </location>
</feature>
<evidence type="ECO:0000259" key="1">
    <source>
        <dbReference type="Pfam" id="PF13358"/>
    </source>
</evidence>
<dbReference type="Proteomes" id="UP000688947">
    <property type="component" value="Unassembled WGS sequence"/>
</dbReference>
<dbReference type="Pfam" id="PF13358">
    <property type="entry name" value="DDE_3"/>
    <property type="match status" value="1"/>
</dbReference>
<dbReference type="EMBL" id="JAENGZ010001061">
    <property type="protein sequence ID" value="KAG6951036.1"/>
    <property type="molecule type" value="Genomic_DNA"/>
</dbReference>
<evidence type="ECO:0000313" key="3">
    <source>
        <dbReference type="Proteomes" id="UP000688947"/>
    </source>
</evidence>
<name>A0A8T1U066_9STRA</name>
<organism evidence="2 3">
    <name type="scientific">Phytophthora cactorum</name>
    <dbReference type="NCBI Taxonomy" id="29920"/>
    <lineage>
        <taxon>Eukaryota</taxon>
        <taxon>Sar</taxon>
        <taxon>Stramenopiles</taxon>
        <taxon>Oomycota</taxon>
        <taxon>Peronosporomycetes</taxon>
        <taxon>Peronosporales</taxon>
        <taxon>Peronosporaceae</taxon>
        <taxon>Phytophthora</taxon>
    </lineage>
</organism>
<dbReference type="InterPro" id="IPR038717">
    <property type="entry name" value="Tc1-like_DDE_dom"/>
</dbReference>
<reference evidence="2" key="1">
    <citation type="submission" date="2021-01" db="EMBL/GenBank/DDBJ databases">
        <title>Phytophthora aleatoria, a newly-described species from Pinus radiata is distinct from Phytophthora cactorum isolates based on comparative genomics.</title>
        <authorList>
            <person name="Mcdougal R."/>
            <person name="Panda P."/>
            <person name="Williams N."/>
            <person name="Studholme D.J."/>
        </authorList>
    </citation>
    <scope>NUCLEOTIDE SEQUENCE</scope>
    <source>
        <strain evidence="2">NZFS 3830</strain>
    </source>
</reference>
<dbReference type="OrthoDB" id="123070at2759"/>
<evidence type="ECO:0000313" key="2">
    <source>
        <dbReference type="EMBL" id="KAG6951036.1"/>
    </source>
</evidence>
<protein>
    <recommendedName>
        <fullName evidence="1">Tc1-like transposase DDE domain-containing protein</fullName>
    </recommendedName>
</protein>
<dbReference type="AlphaFoldDB" id="A0A8T1U066"/>
<dbReference type="VEuPathDB" id="FungiDB:PC110_g20525"/>
<sequence length="145" mass="17109">MMRKRGYAVRGKKVVIRGDFERKPRVDLDRVEFTRCCQDVVHATESKVCQYPGPNSIWVMDGATIHRHPEIIHYPRSVGIVPIFLPAYCPFYNPIKFLFGYIKRSFQRHYNERSRRNLMPFVVQTFSRFKVSSILLGRFQVKIGI</sequence>
<comment type="caution">
    <text evidence="2">The sequence shown here is derived from an EMBL/GenBank/DDBJ whole genome shotgun (WGS) entry which is preliminary data.</text>
</comment>
<gene>
    <name evidence="2" type="ORF">JG687_00013859</name>
</gene>
<accession>A0A8T1U066</accession>
<proteinExistence type="predicted"/>